<feature type="transmembrane region" description="Helical" evidence="1">
    <location>
        <begin position="159"/>
        <end position="177"/>
    </location>
</feature>
<accession>A0AAV3NUD7</accession>
<keyword evidence="1" id="KW-0472">Membrane</keyword>
<feature type="transmembrane region" description="Helical" evidence="1">
    <location>
        <begin position="228"/>
        <end position="246"/>
    </location>
</feature>
<reference evidence="2 3" key="1">
    <citation type="submission" date="2024-01" db="EMBL/GenBank/DDBJ databases">
        <title>The complete chloroplast genome sequence of Lithospermum erythrorhizon: insights into the phylogenetic relationship among Boraginaceae species and the maternal lineages of purple gromwells.</title>
        <authorList>
            <person name="Okada T."/>
            <person name="Watanabe K."/>
        </authorList>
    </citation>
    <scope>NUCLEOTIDE SEQUENCE [LARGE SCALE GENOMIC DNA]</scope>
</reference>
<dbReference type="EMBL" id="BAABME010000411">
    <property type="protein sequence ID" value="GAA0142543.1"/>
    <property type="molecule type" value="Genomic_DNA"/>
</dbReference>
<dbReference type="Proteomes" id="UP001454036">
    <property type="component" value="Unassembled WGS sequence"/>
</dbReference>
<protein>
    <submittedName>
        <fullName evidence="2">Uncharacterized protein</fullName>
    </submittedName>
</protein>
<comment type="caution">
    <text evidence="2">The sequence shown here is derived from an EMBL/GenBank/DDBJ whole genome shotgun (WGS) entry which is preliminary data.</text>
</comment>
<keyword evidence="3" id="KW-1185">Reference proteome</keyword>
<gene>
    <name evidence="2" type="ORF">LIER_03419</name>
</gene>
<keyword evidence="1" id="KW-1133">Transmembrane helix</keyword>
<name>A0AAV3NUD7_LITER</name>
<dbReference type="AlphaFoldDB" id="A0AAV3NUD7"/>
<dbReference type="PANTHER" id="PTHR38543">
    <property type="entry name" value="OS04G0465800 PROTEIN"/>
    <property type="match status" value="1"/>
</dbReference>
<feature type="transmembrane region" description="Helical" evidence="1">
    <location>
        <begin position="197"/>
        <end position="216"/>
    </location>
</feature>
<organism evidence="2 3">
    <name type="scientific">Lithospermum erythrorhizon</name>
    <name type="common">Purple gromwell</name>
    <name type="synonym">Lithospermum officinale var. erythrorhizon</name>
    <dbReference type="NCBI Taxonomy" id="34254"/>
    <lineage>
        <taxon>Eukaryota</taxon>
        <taxon>Viridiplantae</taxon>
        <taxon>Streptophyta</taxon>
        <taxon>Embryophyta</taxon>
        <taxon>Tracheophyta</taxon>
        <taxon>Spermatophyta</taxon>
        <taxon>Magnoliopsida</taxon>
        <taxon>eudicotyledons</taxon>
        <taxon>Gunneridae</taxon>
        <taxon>Pentapetalae</taxon>
        <taxon>asterids</taxon>
        <taxon>lamiids</taxon>
        <taxon>Boraginales</taxon>
        <taxon>Boraginaceae</taxon>
        <taxon>Boraginoideae</taxon>
        <taxon>Lithospermeae</taxon>
        <taxon>Lithospermum</taxon>
    </lineage>
</organism>
<feature type="transmembrane region" description="Helical" evidence="1">
    <location>
        <begin position="73"/>
        <end position="94"/>
    </location>
</feature>
<evidence type="ECO:0000256" key="1">
    <source>
        <dbReference type="SAM" id="Phobius"/>
    </source>
</evidence>
<proteinExistence type="predicted"/>
<evidence type="ECO:0000313" key="3">
    <source>
        <dbReference type="Proteomes" id="UP001454036"/>
    </source>
</evidence>
<keyword evidence="1" id="KW-0812">Transmembrane</keyword>
<dbReference type="PANTHER" id="PTHR38543:SF1">
    <property type="entry name" value="OS04G0465800 PROTEIN"/>
    <property type="match status" value="1"/>
</dbReference>
<evidence type="ECO:0000313" key="2">
    <source>
        <dbReference type="EMBL" id="GAA0142543.1"/>
    </source>
</evidence>
<sequence length="263" mass="29556">MPGPGPHMLYTLTSGQALLTVSNGRFGPHHCLTYAINAFFGPDIGSFSEWVTSTLGFSEMMGSSVEEWVHDPFYYVVVLGFPLALLYTWVSKLLVRKRLLDSFSGVPLTRKQCFMLISAGSLSHFFLDHLFEENGQSSMYTWVLSTGWWEDRAPVNPDAVIVVSLLCTSLIGGFAYINRVKSTKSLKEQSRQSLTLILIIASLYCLWCASQIYFVTPRRAAVGEEADFGVLVFLATFFFLPHWLCIMSMNPRDIYSTTDQLPL</sequence>